<dbReference type="OrthoDB" id="799767at2"/>
<dbReference type="SMART" id="SM00342">
    <property type="entry name" value="HTH_ARAC"/>
    <property type="match status" value="1"/>
</dbReference>
<dbReference type="STRING" id="153721.MYP_392"/>
<dbReference type="Proteomes" id="UP000030185">
    <property type="component" value="Unassembled WGS sequence"/>
</dbReference>
<dbReference type="InterPro" id="IPR018062">
    <property type="entry name" value="HTH_AraC-typ_CS"/>
</dbReference>
<reference evidence="5 6" key="1">
    <citation type="submission" date="2014-09" db="EMBL/GenBank/DDBJ databases">
        <title>Sporocytophaga myxococcoides PG-01 genome sequencing.</title>
        <authorList>
            <person name="Liu L."/>
            <person name="Gao P.J."/>
            <person name="Chen G.J."/>
            <person name="Wang L.S."/>
        </authorList>
    </citation>
    <scope>NUCLEOTIDE SEQUENCE [LARGE SCALE GENOMIC DNA]</scope>
    <source>
        <strain evidence="5 6">PG-01</strain>
    </source>
</reference>
<comment type="caution">
    <text evidence="5">The sequence shown here is derived from an EMBL/GenBank/DDBJ whole genome shotgun (WGS) entry which is preliminary data.</text>
</comment>
<feature type="domain" description="HTH araC/xylS-type" evidence="4">
    <location>
        <begin position="233"/>
        <end position="331"/>
    </location>
</feature>
<dbReference type="Pfam" id="PF12833">
    <property type="entry name" value="HTH_18"/>
    <property type="match status" value="1"/>
</dbReference>
<keyword evidence="2" id="KW-0238">DNA-binding</keyword>
<dbReference type="GO" id="GO:0003700">
    <property type="term" value="F:DNA-binding transcription factor activity"/>
    <property type="evidence" value="ECO:0007669"/>
    <property type="project" value="InterPro"/>
</dbReference>
<dbReference type="EMBL" id="BBLT01000001">
    <property type="protein sequence ID" value="GAL83166.1"/>
    <property type="molecule type" value="Genomic_DNA"/>
</dbReference>
<keyword evidence="3" id="KW-0804">Transcription</keyword>
<sequence>MKLRIKNLEPYKGELDILYPAEIESPQVPLTENIYEIGFNTTYGNAHDIYMKDLWLSYSNIALDENFKFLFQYDFSIITLQFLLSGNSLTEIIQDQKPLTYYANQHNILYYSKFEAQHEHTPSDNIQLVRIHVNPVLFLKLLPENELFDSFRQDIINGNPGKFCSSSLPLTPAMHAIIRDIKNIQSTEYYKRWMIEAKVIELLMLQFEQYEHSQTENTQSRKSLRKKDIEIMEHAKEIIMNNIQSPCSLIDLAHMVGTNEFYLKKKFKEVYGTTVFGYLFQKRMEEARKLLLSGEMNINQIALHLGYKNPNHFSSAFKKQYGYSPSELRKNT</sequence>
<dbReference type="eggNOG" id="COG2207">
    <property type="taxonomic scope" value="Bacteria"/>
</dbReference>
<name>A0A098L8M4_9BACT</name>
<keyword evidence="1" id="KW-0805">Transcription regulation</keyword>
<dbReference type="Gene3D" id="1.10.10.60">
    <property type="entry name" value="Homeodomain-like"/>
    <property type="match status" value="2"/>
</dbReference>
<dbReference type="PANTHER" id="PTHR47893:SF1">
    <property type="entry name" value="REGULATORY PROTEIN PCHR"/>
    <property type="match status" value="1"/>
</dbReference>
<organism evidence="5 6">
    <name type="scientific">Sporocytophaga myxococcoides</name>
    <dbReference type="NCBI Taxonomy" id="153721"/>
    <lineage>
        <taxon>Bacteria</taxon>
        <taxon>Pseudomonadati</taxon>
        <taxon>Bacteroidota</taxon>
        <taxon>Cytophagia</taxon>
        <taxon>Cytophagales</taxon>
        <taxon>Cytophagaceae</taxon>
        <taxon>Sporocytophaga</taxon>
    </lineage>
</organism>
<gene>
    <name evidence="5" type="ORF">MYP_392</name>
</gene>
<dbReference type="PANTHER" id="PTHR47893">
    <property type="entry name" value="REGULATORY PROTEIN PCHR"/>
    <property type="match status" value="1"/>
</dbReference>
<dbReference type="InterPro" id="IPR018060">
    <property type="entry name" value="HTH_AraC"/>
</dbReference>
<dbReference type="AlphaFoldDB" id="A0A098L8M4"/>
<evidence type="ECO:0000256" key="3">
    <source>
        <dbReference type="ARBA" id="ARBA00023163"/>
    </source>
</evidence>
<proteinExistence type="predicted"/>
<dbReference type="PROSITE" id="PS01124">
    <property type="entry name" value="HTH_ARAC_FAMILY_2"/>
    <property type="match status" value="1"/>
</dbReference>
<accession>A0A098L8M4</accession>
<keyword evidence="6" id="KW-1185">Reference proteome</keyword>
<dbReference type="RefSeq" id="WP_052429890.1">
    <property type="nucleotide sequence ID" value="NZ_BBLT01000001.1"/>
</dbReference>
<dbReference type="GO" id="GO:0043565">
    <property type="term" value="F:sequence-specific DNA binding"/>
    <property type="evidence" value="ECO:0007669"/>
    <property type="project" value="InterPro"/>
</dbReference>
<dbReference type="InterPro" id="IPR053142">
    <property type="entry name" value="PchR_regulatory_protein"/>
</dbReference>
<evidence type="ECO:0000259" key="4">
    <source>
        <dbReference type="PROSITE" id="PS01124"/>
    </source>
</evidence>
<evidence type="ECO:0000313" key="6">
    <source>
        <dbReference type="Proteomes" id="UP000030185"/>
    </source>
</evidence>
<dbReference type="PRINTS" id="PR00032">
    <property type="entry name" value="HTHARAC"/>
</dbReference>
<dbReference type="PROSITE" id="PS00041">
    <property type="entry name" value="HTH_ARAC_FAMILY_1"/>
    <property type="match status" value="1"/>
</dbReference>
<evidence type="ECO:0000256" key="1">
    <source>
        <dbReference type="ARBA" id="ARBA00023015"/>
    </source>
</evidence>
<dbReference type="InterPro" id="IPR009057">
    <property type="entry name" value="Homeodomain-like_sf"/>
</dbReference>
<protein>
    <submittedName>
        <fullName evidence="5">AraC family transcriptional regulator</fullName>
    </submittedName>
</protein>
<dbReference type="InterPro" id="IPR020449">
    <property type="entry name" value="Tscrpt_reg_AraC-type_HTH"/>
</dbReference>
<evidence type="ECO:0000313" key="5">
    <source>
        <dbReference type="EMBL" id="GAL83166.1"/>
    </source>
</evidence>
<dbReference type="SUPFAM" id="SSF46689">
    <property type="entry name" value="Homeodomain-like"/>
    <property type="match status" value="2"/>
</dbReference>
<evidence type="ECO:0000256" key="2">
    <source>
        <dbReference type="ARBA" id="ARBA00023125"/>
    </source>
</evidence>